<evidence type="ECO:0000256" key="1">
    <source>
        <dbReference type="SAM" id="MobiDB-lite"/>
    </source>
</evidence>
<keyword evidence="4" id="KW-1185">Reference proteome</keyword>
<feature type="domain" description="NADAR" evidence="2">
    <location>
        <begin position="64"/>
        <end position="242"/>
    </location>
</feature>
<evidence type="ECO:0000259" key="2">
    <source>
        <dbReference type="Pfam" id="PF08719"/>
    </source>
</evidence>
<proteinExistence type="predicted"/>
<comment type="caution">
    <text evidence="3">The sequence shown here is derived from an EMBL/GenBank/DDBJ whole genome shotgun (WGS) entry which is preliminary data.</text>
</comment>
<dbReference type="NCBIfam" id="TIGR02464">
    <property type="entry name" value="ribofla_fusion"/>
    <property type="match status" value="1"/>
</dbReference>
<dbReference type="Proteomes" id="UP001174934">
    <property type="component" value="Unassembled WGS sequence"/>
</dbReference>
<dbReference type="SUPFAM" id="SSF143990">
    <property type="entry name" value="YbiA-like"/>
    <property type="match status" value="1"/>
</dbReference>
<gene>
    <name evidence="3" type="ORF">B0T17DRAFT_537930</name>
</gene>
<evidence type="ECO:0000313" key="3">
    <source>
        <dbReference type="EMBL" id="KAK0618433.1"/>
    </source>
</evidence>
<protein>
    <recommendedName>
        <fullName evidence="2">NADAR domain-containing protein</fullName>
    </recommendedName>
</protein>
<dbReference type="CDD" id="cd15457">
    <property type="entry name" value="NADAR"/>
    <property type="match status" value="1"/>
</dbReference>
<dbReference type="InterPro" id="IPR012816">
    <property type="entry name" value="NADAR"/>
</dbReference>
<evidence type="ECO:0000313" key="4">
    <source>
        <dbReference type="Proteomes" id="UP001174934"/>
    </source>
</evidence>
<dbReference type="InterPro" id="IPR037238">
    <property type="entry name" value="YbiA-like_sf"/>
</dbReference>
<dbReference type="Pfam" id="PF08719">
    <property type="entry name" value="NADAR"/>
    <property type="match status" value="1"/>
</dbReference>
<dbReference type="EMBL" id="JAULSR010000005">
    <property type="protein sequence ID" value="KAK0618433.1"/>
    <property type="molecule type" value="Genomic_DNA"/>
</dbReference>
<reference evidence="3" key="1">
    <citation type="submission" date="2023-06" db="EMBL/GenBank/DDBJ databases">
        <title>Genome-scale phylogeny and comparative genomics of the fungal order Sordariales.</title>
        <authorList>
            <consortium name="Lawrence Berkeley National Laboratory"/>
            <person name="Hensen N."/>
            <person name="Bonometti L."/>
            <person name="Westerberg I."/>
            <person name="Brannstrom I.O."/>
            <person name="Guillou S."/>
            <person name="Cros-Aarteil S."/>
            <person name="Calhoun S."/>
            <person name="Haridas S."/>
            <person name="Kuo A."/>
            <person name="Mondo S."/>
            <person name="Pangilinan J."/>
            <person name="Riley R."/>
            <person name="LaButti K."/>
            <person name="Andreopoulos B."/>
            <person name="Lipzen A."/>
            <person name="Chen C."/>
            <person name="Yanf M."/>
            <person name="Daum C."/>
            <person name="Ng V."/>
            <person name="Clum A."/>
            <person name="Steindorff A."/>
            <person name="Ohm R."/>
            <person name="Martin F."/>
            <person name="Silar P."/>
            <person name="Natvig D."/>
            <person name="Lalanne C."/>
            <person name="Gautier V."/>
            <person name="Ament-velasquez S.L."/>
            <person name="Kruys A."/>
            <person name="Hutchinson M.I."/>
            <person name="Powell A.J."/>
            <person name="Barry K."/>
            <person name="Miller A.N."/>
            <person name="Grigoriev I.V."/>
            <person name="Debuchy R."/>
            <person name="Gladieux P."/>
            <person name="Thoren M.H."/>
            <person name="Johannesson H."/>
        </authorList>
    </citation>
    <scope>NUCLEOTIDE SEQUENCE</scope>
    <source>
        <strain evidence="3">SMH3391-2</strain>
    </source>
</reference>
<feature type="compositionally biased region" description="Basic and acidic residues" evidence="1">
    <location>
        <begin position="251"/>
        <end position="260"/>
    </location>
</feature>
<name>A0AA39WN20_9PEZI</name>
<feature type="region of interest" description="Disordered" evidence="1">
    <location>
        <begin position="240"/>
        <end position="267"/>
    </location>
</feature>
<dbReference type="AlphaFoldDB" id="A0AA39WN20"/>
<sequence>MPVTTRSGRVAKITSTVKSAVKEKKPGSEPRVATMKHKAGRSKTIVEEEAVNPLSSNANTTPLYFWRETDHQTGWLSQWYMCDFTDAQGSVIYKTAEHYMMYHKALLFSDPVAAANILAAKHPRQVRAMGRKVRGFDDAVWNAERERIVREGSCFKFTRPLTKEGDKPFRLGTSPSAPYIGHASLRALLLSTGGRELVEASPYDAVWGIGLTAAAAEQTDRDEVWGLNLLGKALMHVREQLRREDEEEEERKEKEVKERQASPSFAS</sequence>
<organism evidence="3 4">
    <name type="scientific">Bombardia bombarda</name>
    <dbReference type="NCBI Taxonomy" id="252184"/>
    <lineage>
        <taxon>Eukaryota</taxon>
        <taxon>Fungi</taxon>
        <taxon>Dikarya</taxon>
        <taxon>Ascomycota</taxon>
        <taxon>Pezizomycotina</taxon>
        <taxon>Sordariomycetes</taxon>
        <taxon>Sordariomycetidae</taxon>
        <taxon>Sordariales</taxon>
        <taxon>Lasiosphaeriaceae</taxon>
        <taxon>Bombardia</taxon>
    </lineage>
</organism>
<feature type="region of interest" description="Disordered" evidence="1">
    <location>
        <begin position="22"/>
        <end position="43"/>
    </location>
</feature>
<dbReference type="Gene3D" id="1.10.357.40">
    <property type="entry name" value="YbiA-like"/>
    <property type="match status" value="1"/>
</dbReference>
<accession>A0AA39WN20</accession>